<dbReference type="Gene3D" id="3.90.25.10">
    <property type="entry name" value="UDP-galactose 4-epimerase, domain 1"/>
    <property type="match status" value="1"/>
</dbReference>
<sequence length="357" mass="38252">MSTSNPTTKIIAIVGATGNQGSSVAKTFLTLRPHWHVRALTRDPTSPASRELAAQGAEVVRADLEDPASLEAAVAGAHAVFLNTDFWAPYRTSLAAGKTQDAASRIGFETEMRHARHVVAAVAKTAPASLERLVYSALAPLREASGGRYTHSYHWDSKAAAAAWIASSASGVADKASYIYIGAYSTNPLVIPKKNPQGEYEVVLPAGRGMRMPVLDIEASTGPFVRCLVEDEPSNTNLLAYDEYLDVGGLMRAWTEAVESTAENDSSSSSSSSKKPQPPRFVQMDLHEMSRATGLPLEVLEAPPFVEEFGYMGGVSGGFVEPHQLKTKPHTRAFVDTLKSHGREYLLGAKLPTAATI</sequence>
<dbReference type="Pfam" id="PF05368">
    <property type="entry name" value="NmrA"/>
    <property type="match status" value="1"/>
</dbReference>
<reference evidence="4 5" key="1">
    <citation type="journal article" date="2024" name="IMA Fungus">
        <title>Apiospora arundinis, a panoply of carbohydrate-active enzymes and secondary metabolites.</title>
        <authorList>
            <person name="Sorensen T."/>
            <person name="Petersen C."/>
            <person name="Muurmann A.T."/>
            <person name="Christiansen J.V."/>
            <person name="Brundto M.L."/>
            <person name="Overgaard C.K."/>
            <person name="Boysen A.T."/>
            <person name="Wollenberg R.D."/>
            <person name="Larsen T.O."/>
            <person name="Sorensen J.L."/>
            <person name="Nielsen K.L."/>
            <person name="Sondergaard T.E."/>
        </authorList>
    </citation>
    <scope>NUCLEOTIDE SEQUENCE [LARGE SCALE GENOMIC DNA]</scope>
    <source>
        <strain evidence="4 5">AAU 773</strain>
    </source>
</reference>
<gene>
    <name evidence="4" type="ORF">PGQ11_012164</name>
</gene>
<evidence type="ECO:0000313" key="4">
    <source>
        <dbReference type="EMBL" id="KAK8856252.1"/>
    </source>
</evidence>
<keyword evidence="5" id="KW-1185">Reference proteome</keyword>
<evidence type="ECO:0000259" key="3">
    <source>
        <dbReference type="Pfam" id="PF05368"/>
    </source>
</evidence>
<organism evidence="4 5">
    <name type="scientific">Apiospora arundinis</name>
    <dbReference type="NCBI Taxonomy" id="335852"/>
    <lineage>
        <taxon>Eukaryota</taxon>
        <taxon>Fungi</taxon>
        <taxon>Dikarya</taxon>
        <taxon>Ascomycota</taxon>
        <taxon>Pezizomycotina</taxon>
        <taxon>Sordariomycetes</taxon>
        <taxon>Xylariomycetidae</taxon>
        <taxon>Amphisphaeriales</taxon>
        <taxon>Apiosporaceae</taxon>
        <taxon>Apiospora</taxon>
    </lineage>
</organism>
<comment type="similarity">
    <text evidence="1">Belongs to the NmrA-type oxidoreductase family.</text>
</comment>
<dbReference type="InterPro" id="IPR036291">
    <property type="entry name" value="NAD(P)-bd_dom_sf"/>
</dbReference>
<dbReference type="EMBL" id="JAPCWZ010000007">
    <property type="protein sequence ID" value="KAK8856252.1"/>
    <property type="molecule type" value="Genomic_DNA"/>
</dbReference>
<dbReference type="InterPro" id="IPR008030">
    <property type="entry name" value="NmrA-like"/>
</dbReference>
<evidence type="ECO:0000313" key="5">
    <source>
        <dbReference type="Proteomes" id="UP001390339"/>
    </source>
</evidence>
<dbReference type="Gene3D" id="3.40.50.720">
    <property type="entry name" value="NAD(P)-binding Rossmann-like Domain"/>
    <property type="match status" value="1"/>
</dbReference>
<keyword evidence="2" id="KW-0521">NADP</keyword>
<dbReference type="PANTHER" id="PTHR42748:SF29">
    <property type="entry name" value="NMRA-LIKE DOMAIN-CONTAINING PROTEIN"/>
    <property type="match status" value="1"/>
</dbReference>
<dbReference type="PANTHER" id="PTHR42748">
    <property type="entry name" value="NITROGEN METABOLITE REPRESSION PROTEIN NMRA FAMILY MEMBER"/>
    <property type="match status" value="1"/>
</dbReference>
<name>A0ABR2I1K0_9PEZI</name>
<accession>A0ABR2I1K0</accession>
<evidence type="ECO:0000256" key="1">
    <source>
        <dbReference type="ARBA" id="ARBA00006328"/>
    </source>
</evidence>
<evidence type="ECO:0000256" key="2">
    <source>
        <dbReference type="ARBA" id="ARBA00022857"/>
    </source>
</evidence>
<protein>
    <submittedName>
        <fullName evidence="4">NAD(P)-binding protein</fullName>
    </submittedName>
</protein>
<comment type="caution">
    <text evidence="4">The sequence shown here is derived from an EMBL/GenBank/DDBJ whole genome shotgun (WGS) entry which is preliminary data.</text>
</comment>
<proteinExistence type="inferred from homology"/>
<dbReference type="SUPFAM" id="SSF51735">
    <property type="entry name" value="NAD(P)-binding Rossmann-fold domains"/>
    <property type="match status" value="1"/>
</dbReference>
<feature type="domain" description="NmrA-like" evidence="3">
    <location>
        <begin position="8"/>
        <end position="268"/>
    </location>
</feature>
<dbReference type="Proteomes" id="UP001390339">
    <property type="component" value="Unassembled WGS sequence"/>
</dbReference>
<dbReference type="InterPro" id="IPR051164">
    <property type="entry name" value="NmrA-like_oxidored"/>
</dbReference>